<protein>
    <submittedName>
        <fullName evidence="1">Uncharacterized protein</fullName>
    </submittedName>
</protein>
<sequence>MSAQTFASQLLSLDTNYIVVALGTLSALFIAHRVGLILHRIWLDPLAKFPGPKLLAASNLPLRLHSDFTGQWIYHIAALHRQYGPVVRIGPKHLSYDGSIGWEAFARPKPGQPEFSKHFAYHHGNEESIVGASREIHRRQRRQLGHAFSEAAMGEQETTIMRYIDMFIKLLDKHAKTQEPFDIVKCLNFTTFDIIGDLSFGESFNGLTSNELHPWVEAIAGNFRGGCMMRFGLYYPLLMPLVTFLLDISGINSVKDRDETRRLGIEKGLKRLEMGELLPNGQRDFMSYMLRKGQQGTAMSNEECLANSIILVIAGSETTATLLSGLFFYQGMNPDVHATLKKEIREAFADESEINIKSVAQLPYLQACIEESLRVYPPAAETPARVSPGAELGGEYVPSGTVISVYQYSSYRNPNNFRDPDSYRPERWLPASHPLYDPKYADDNRSVMKPFSYGPRDCIGKNLAYSEMRLMVARALYRFDVDLAPGQEEWHSSQNAYMVWDKTPLNITLKPRVLAGQAVSSS</sequence>
<evidence type="ECO:0000313" key="1">
    <source>
        <dbReference type="EMBL" id="KAI9904578.1"/>
    </source>
</evidence>
<accession>A0ACC0VFM8</accession>
<comment type="caution">
    <text evidence="1">The sequence shown here is derived from an EMBL/GenBank/DDBJ whole genome shotgun (WGS) entry which is preliminary data.</text>
</comment>
<keyword evidence="2" id="KW-1185">Reference proteome</keyword>
<gene>
    <name evidence="1" type="ORF">N3K66_001107</name>
</gene>
<evidence type="ECO:0000313" key="2">
    <source>
        <dbReference type="Proteomes" id="UP001163324"/>
    </source>
</evidence>
<reference evidence="1" key="1">
    <citation type="submission" date="2022-10" db="EMBL/GenBank/DDBJ databases">
        <title>Complete Genome of Trichothecium roseum strain YXFP-22015, a Plant Pathogen Isolated from Citrus.</title>
        <authorList>
            <person name="Wang Y."/>
            <person name="Zhu L."/>
        </authorList>
    </citation>
    <scope>NUCLEOTIDE SEQUENCE</scope>
    <source>
        <strain evidence="1">YXFP-22015</strain>
    </source>
</reference>
<dbReference type="Proteomes" id="UP001163324">
    <property type="component" value="Chromosome 1"/>
</dbReference>
<dbReference type="EMBL" id="CM047940">
    <property type="protein sequence ID" value="KAI9904578.1"/>
    <property type="molecule type" value="Genomic_DNA"/>
</dbReference>
<organism evidence="1 2">
    <name type="scientific">Trichothecium roseum</name>
    <dbReference type="NCBI Taxonomy" id="47278"/>
    <lineage>
        <taxon>Eukaryota</taxon>
        <taxon>Fungi</taxon>
        <taxon>Dikarya</taxon>
        <taxon>Ascomycota</taxon>
        <taxon>Pezizomycotina</taxon>
        <taxon>Sordariomycetes</taxon>
        <taxon>Hypocreomycetidae</taxon>
        <taxon>Hypocreales</taxon>
        <taxon>Hypocreales incertae sedis</taxon>
        <taxon>Trichothecium</taxon>
    </lineage>
</organism>
<name>A0ACC0VFM8_9HYPO</name>
<proteinExistence type="predicted"/>